<dbReference type="GO" id="GO:0051213">
    <property type="term" value="F:dioxygenase activity"/>
    <property type="evidence" value="ECO:0007669"/>
    <property type="project" value="UniProtKB-KW"/>
</dbReference>
<reference evidence="2" key="1">
    <citation type="submission" date="2006-05" db="EMBL/GenBank/DDBJ databases">
        <title>Annotation of the draft genome assembly of Desulfuromonas acetoxidans DSM 684.</title>
        <authorList>
            <consortium name="US DOE Joint Genome Institute (JGI-ORNL)"/>
            <person name="Larimer F."/>
            <person name="Land M."/>
            <person name="Hauser L."/>
        </authorList>
    </citation>
    <scope>NUCLEOTIDE SEQUENCE [LARGE SCALE GENOMIC DNA]</scope>
    <source>
        <strain evidence="2">DSM 684</strain>
    </source>
</reference>
<keyword evidence="2" id="KW-0223">Dioxygenase</keyword>
<dbReference type="NCBIfam" id="TIGR02814">
    <property type="entry name" value="pfaD_fam"/>
    <property type="match status" value="1"/>
</dbReference>
<dbReference type="CDD" id="cd04742">
    <property type="entry name" value="NPD_FabD"/>
    <property type="match status" value="1"/>
</dbReference>
<keyword evidence="3" id="KW-1185">Reference proteome</keyword>
<dbReference type="Pfam" id="PF03060">
    <property type="entry name" value="NMO"/>
    <property type="match status" value="1"/>
</dbReference>
<dbReference type="Proteomes" id="UP000005695">
    <property type="component" value="Unassembled WGS sequence"/>
</dbReference>
<dbReference type="PANTHER" id="PTHR32332:SF20">
    <property type="entry name" value="2-NITROPROPANE DIOXYGENASE-LIKE PROTEIN"/>
    <property type="match status" value="1"/>
</dbReference>
<feature type="domain" description="[Acyl-carrier-protein] S-malonyltransferase-like inserted helical" evidence="1">
    <location>
        <begin position="355"/>
        <end position="434"/>
    </location>
</feature>
<dbReference type="AlphaFoldDB" id="Q1JYV1"/>
<reference evidence="2" key="2">
    <citation type="submission" date="2006-05" db="EMBL/GenBank/DDBJ databases">
        <title>Sequencing of the draft genome and assembly of Desulfuromonas acetoxidans DSM 684.</title>
        <authorList>
            <consortium name="US DOE Joint Genome Institute (JGI-PGF)"/>
            <person name="Copeland A."/>
            <person name="Lucas S."/>
            <person name="Lapidus A."/>
            <person name="Barry K."/>
            <person name="Detter J.C."/>
            <person name="Glavina del Rio T."/>
            <person name="Hammon N."/>
            <person name="Israni S."/>
            <person name="Dalin E."/>
            <person name="Tice H."/>
            <person name="Bruce D."/>
            <person name="Pitluck S."/>
            <person name="Richardson P."/>
        </authorList>
    </citation>
    <scope>NUCLEOTIDE SEQUENCE [LARGE SCALE GENOMIC DNA]</scope>
    <source>
        <strain evidence="2">DSM 684</strain>
    </source>
</reference>
<comment type="caution">
    <text evidence="2">The sequence shown here is derived from an EMBL/GenBank/DDBJ whole genome shotgun (WGS) entry which is preliminary data.</text>
</comment>
<dbReference type="Pfam" id="PF21607">
    <property type="entry name" value="FabD_helical_ins"/>
    <property type="match status" value="1"/>
</dbReference>
<accession>Q1JYV1</accession>
<protein>
    <submittedName>
        <fullName evidence="2">2-nitropropane dioxygenase, NPD</fullName>
    </submittedName>
</protein>
<dbReference type="InterPro" id="IPR049489">
    <property type="entry name" value="FabD-like_helical_ins"/>
</dbReference>
<gene>
    <name evidence="2" type="ORF">Dace_0978</name>
</gene>
<name>Q1JYV1_DESA6</name>
<dbReference type="EMBL" id="AAEW02000011">
    <property type="protein sequence ID" value="EAT15314.1"/>
    <property type="molecule type" value="Genomic_DNA"/>
</dbReference>
<dbReference type="InterPro" id="IPR014179">
    <property type="entry name" value="PfaD-like_TIM-barrel"/>
</dbReference>
<keyword evidence="2" id="KW-0560">Oxidoreductase</keyword>
<dbReference type="SUPFAM" id="SSF51412">
    <property type="entry name" value="Inosine monophosphate dehydrogenase (IMPDH)"/>
    <property type="match status" value="1"/>
</dbReference>
<dbReference type="InterPro" id="IPR013785">
    <property type="entry name" value="Aldolase_TIM"/>
</dbReference>
<evidence type="ECO:0000313" key="3">
    <source>
        <dbReference type="Proteomes" id="UP000005695"/>
    </source>
</evidence>
<evidence type="ECO:0000259" key="1">
    <source>
        <dbReference type="Pfam" id="PF21607"/>
    </source>
</evidence>
<dbReference type="PANTHER" id="PTHR32332">
    <property type="entry name" value="2-NITROPROPANE DIOXYGENASE"/>
    <property type="match status" value="1"/>
</dbReference>
<evidence type="ECO:0000313" key="2">
    <source>
        <dbReference type="EMBL" id="EAT15314.1"/>
    </source>
</evidence>
<dbReference type="Gene3D" id="3.20.20.70">
    <property type="entry name" value="Aldolase class I"/>
    <property type="match status" value="2"/>
</dbReference>
<organism evidence="2 3">
    <name type="scientific">Desulfuromonas acetoxidans (strain DSM 684 / 11070)</name>
    <dbReference type="NCBI Taxonomy" id="281689"/>
    <lineage>
        <taxon>Bacteria</taxon>
        <taxon>Pseudomonadati</taxon>
        <taxon>Thermodesulfobacteriota</taxon>
        <taxon>Desulfuromonadia</taxon>
        <taxon>Desulfuromonadales</taxon>
        <taxon>Desulfuromonadaceae</taxon>
        <taxon>Desulfuromonas</taxon>
    </lineage>
</organism>
<sequence length="510" mass="55754">MRLATPVCMTNEGVTTQGTVCFDPQSTQGTPLTGLALPLPLERCGDAVFCAAHGLRYPMVGGSMAKGISSAAMVIELGQHGMLGFFGSAGLPLETVDATITQLQQALPEGPFGVNLIHSPNEPDLENALVDLYLKRNVHLIEASAFLSLSPAVVRYRLHGIHRDGQGNIVTPNRIIAKVSREEVARHFLSPPPQKILDELVAQHVITAEQAALARQIPMAEDVTAEADSGGHTDNRPALSLFPTICALRDTLHQEFGYATKPRVGLGGGIATPTSAAAAIAMGAAYLVTGTVNQACCESGTSDIVRQMLAEARQADIAMAPAADMFEMGVDVQVLKRGTMFSMRAAKLYELYKRYASLDQLPVDERDKLEKTFFRASLNDVWNSTREFFLKRDPRQVQRAEQDPKHLMALVFRSYLGQATHWANDGDTSRRMDFQIWCGPSMGAFNEWVRGSFLEQPHQRRVVCVNLNILFGAAVLTRANTLRRQGVVLNEADVLTTPLTTEQIKECLRD</sequence>
<proteinExistence type="predicted"/>